<evidence type="ECO:0000256" key="1">
    <source>
        <dbReference type="SAM" id="Coils"/>
    </source>
</evidence>
<dbReference type="Proteomes" id="UP000347681">
    <property type="component" value="Unassembled WGS sequence"/>
</dbReference>
<organism evidence="2 3">
    <name type="scientific">Phocaeicola dorei</name>
    <dbReference type="NCBI Taxonomy" id="357276"/>
    <lineage>
        <taxon>Bacteria</taxon>
        <taxon>Pseudomonadati</taxon>
        <taxon>Bacteroidota</taxon>
        <taxon>Bacteroidia</taxon>
        <taxon>Bacteroidales</taxon>
        <taxon>Bacteroidaceae</taxon>
        <taxon>Phocaeicola</taxon>
    </lineage>
</organism>
<dbReference type="PANTHER" id="PTHR32182:SF22">
    <property type="entry name" value="ATP-DEPENDENT ENDONUCLEASE, OLD FAMILY-RELATED"/>
    <property type="match status" value="1"/>
</dbReference>
<feature type="coiled-coil region" evidence="1">
    <location>
        <begin position="457"/>
        <end position="518"/>
    </location>
</feature>
<dbReference type="NCBIfam" id="NF045780">
    <property type="entry name" value="TrlF_fam_ATP"/>
    <property type="match status" value="1"/>
</dbReference>
<dbReference type="InterPro" id="IPR016195">
    <property type="entry name" value="Pol/histidinol_Pase-like"/>
</dbReference>
<accession>A0A5M5ZS73</accession>
<dbReference type="SUPFAM" id="SSF52540">
    <property type="entry name" value="P-loop containing nucleoside triphosphate hydrolases"/>
    <property type="match status" value="1"/>
</dbReference>
<dbReference type="AlphaFoldDB" id="A0A5M5ZS73"/>
<name>A0A5M5ZS73_9BACT</name>
<dbReference type="EMBL" id="VVZB01000008">
    <property type="protein sequence ID" value="KAA5381609.1"/>
    <property type="molecule type" value="Genomic_DNA"/>
</dbReference>
<dbReference type="Gene3D" id="3.20.20.140">
    <property type="entry name" value="Metal-dependent hydrolases"/>
    <property type="match status" value="1"/>
</dbReference>
<keyword evidence="1" id="KW-0175">Coiled coil</keyword>
<dbReference type="GO" id="GO:0005524">
    <property type="term" value="F:ATP binding"/>
    <property type="evidence" value="ECO:0007669"/>
    <property type="project" value="InterPro"/>
</dbReference>
<dbReference type="RefSeq" id="WP_007839749.1">
    <property type="nucleotide sequence ID" value="NZ_DAWEQU010000005.1"/>
</dbReference>
<proteinExistence type="predicted"/>
<dbReference type="GO" id="GO:0000731">
    <property type="term" value="P:DNA synthesis involved in DNA repair"/>
    <property type="evidence" value="ECO:0007669"/>
    <property type="project" value="TreeGrafter"/>
</dbReference>
<gene>
    <name evidence="2" type="ORF">F2Y61_15465</name>
</gene>
<dbReference type="PANTHER" id="PTHR32182">
    <property type="entry name" value="DNA REPLICATION AND REPAIR PROTEIN RECF"/>
    <property type="match status" value="1"/>
</dbReference>
<evidence type="ECO:0000313" key="2">
    <source>
        <dbReference type="EMBL" id="KAA5381609.1"/>
    </source>
</evidence>
<dbReference type="GO" id="GO:0016887">
    <property type="term" value="F:ATP hydrolysis activity"/>
    <property type="evidence" value="ECO:0007669"/>
    <property type="project" value="InterPro"/>
</dbReference>
<protein>
    <recommendedName>
        <fullName evidence="4">ATPase involved in DNA repair</fullName>
    </recommendedName>
</protein>
<dbReference type="InterPro" id="IPR054787">
    <property type="entry name" value="TrlF_ATPase"/>
</dbReference>
<evidence type="ECO:0000313" key="3">
    <source>
        <dbReference type="Proteomes" id="UP000347681"/>
    </source>
</evidence>
<reference evidence="2 3" key="1">
    <citation type="journal article" date="2019" name="Nat. Med.">
        <title>A library of human gut bacterial isolates paired with longitudinal multiomics data enables mechanistic microbiome research.</title>
        <authorList>
            <person name="Poyet M."/>
            <person name="Groussin M."/>
            <person name="Gibbons S.M."/>
            <person name="Avila-Pacheco J."/>
            <person name="Jiang X."/>
            <person name="Kearney S.M."/>
            <person name="Perrotta A.R."/>
            <person name="Berdy B."/>
            <person name="Zhao S."/>
            <person name="Lieberman T.D."/>
            <person name="Swanson P.K."/>
            <person name="Smith M."/>
            <person name="Roesemann S."/>
            <person name="Alexander J.E."/>
            <person name="Rich S.A."/>
            <person name="Livny J."/>
            <person name="Vlamakis H."/>
            <person name="Clish C."/>
            <person name="Bullock K."/>
            <person name="Deik A."/>
            <person name="Scott J."/>
            <person name="Pierce K.A."/>
            <person name="Xavier R.J."/>
            <person name="Alm E.J."/>
        </authorList>
    </citation>
    <scope>NUCLEOTIDE SEQUENCE [LARGE SCALE GENOMIC DNA]</scope>
    <source>
        <strain evidence="2 3">BIOML-A5</strain>
    </source>
</reference>
<dbReference type="Gene3D" id="3.40.50.300">
    <property type="entry name" value="P-loop containing nucleotide triphosphate hydrolases"/>
    <property type="match status" value="1"/>
</dbReference>
<dbReference type="GO" id="GO:0006302">
    <property type="term" value="P:double-strand break repair"/>
    <property type="evidence" value="ECO:0007669"/>
    <property type="project" value="TreeGrafter"/>
</dbReference>
<dbReference type="InterPro" id="IPR027417">
    <property type="entry name" value="P-loop_NTPase"/>
</dbReference>
<sequence length="905" mass="104106">MNRGSEWRKWDLHIHTPETAKNNQFGDPQIAWPKYIQTLEKSDISVFGITDYFSITNYLKVKDFKSKGRLENKEILPNVEMRIAPVTGNGKPINIHAIFDPTLTEDELNREFFREIKFEYKERTYSCIKEDLIELGRVIKDDKNLQIEAAIKEAIAAFAVSYEALRKIVNKSFFKNRIIIALSNSSNDGISGLLKQEVGLRPIKNEICRMADIILSGNPKDIEYFLGKKTSPEEVIENCGNLKPCITGSDAHTLDKIGIFPENRFTWIKADPTFEGLKQILFEPEERVRISDSQPDDKYDYNVIERVELNTAGVWHQTIYLNQNLNTIIGGRSTGKSTLLSSIAIKFDETISVENDSFIRQLGDNVHVYWRDGQENNQKSIEYFPQNHISKISDITYSDKLLLDILLDNPQKKSAYEKFQSEVSDLFATIQSHVSLYFEKRRLYKERTLNIKNIGDIEGIKLEINKLQNQRIEIQSKLTDNQSLLSAYEKVVLRLNELRKAEQEYIKEIEILKQLGQENFVITNPAISFLGLSSNHSESLKLTIEKSILQINKDIRDEIHSFIEDNLKKLQLIQSEIQDIVKGNDYIAGKNIFTENNALSEIIKKLNVLNEKFILINKEIEIANKMQSDYKDIGQKLLELHISYLDKINNIASEMRLQHEDVNLSSEITLKSDLERMLNECISLRSTAMNDLVTKVVSEYQKKTKADIINCIKDLLNKAIRNEISFKNGYDTPSFVSKILAGCWFGLRLNVEYDGDNLRDMSPGKRSFVILKLLLDFSDKKCPILIDQPEDNLDNRAIYNELVKYIKKKKRERQIILVTHNPNIVVGADSEEVIVANQNGKNAPNENGIKFQYVFGSLENSKKRVNQMGQAILKCCGIREHVCDILEGGEDAFRDRENKYGFHQI</sequence>
<comment type="caution">
    <text evidence="2">The sequence shown here is derived from an EMBL/GenBank/DDBJ whole genome shotgun (WGS) entry which is preliminary data.</text>
</comment>
<dbReference type="SUPFAM" id="SSF89550">
    <property type="entry name" value="PHP domain-like"/>
    <property type="match status" value="1"/>
</dbReference>
<evidence type="ECO:0008006" key="4">
    <source>
        <dbReference type="Google" id="ProtNLM"/>
    </source>
</evidence>